<dbReference type="GO" id="GO:0006355">
    <property type="term" value="P:regulation of DNA-templated transcription"/>
    <property type="evidence" value="ECO:0007669"/>
    <property type="project" value="TreeGrafter"/>
</dbReference>
<accession>A0A9W9Y898</accession>
<dbReference type="InterPro" id="IPR001202">
    <property type="entry name" value="WW_dom"/>
</dbReference>
<dbReference type="InterPro" id="IPR035892">
    <property type="entry name" value="C2_domain_sf"/>
</dbReference>
<dbReference type="InterPro" id="IPR000008">
    <property type="entry name" value="C2_dom"/>
</dbReference>
<evidence type="ECO:0000256" key="2">
    <source>
        <dbReference type="ARBA" id="ARBA00004496"/>
    </source>
</evidence>
<dbReference type="CDD" id="cd00201">
    <property type="entry name" value="WW"/>
    <property type="match status" value="2"/>
</dbReference>
<dbReference type="EMBL" id="MU827818">
    <property type="protein sequence ID" value="KAJ7323097.1"/>
    <property type="molecule type" value="Genomic_DNA"/>
</dbReference>
<feature type="compositionally biased region" description="Polar residues" evidence="16">
    <location>
        <begin position="265"/>
        <end position="276"/>
    </location>
</feature>
<dbReference type="Pfam" id="PF25802">
    <property type="entry name" value="WWC1"/>
    <property type="match status" value="1"/>
</dbReference>
<dbReference type="AlphaFoldDB" id="A0A9W9Y898"/>
<dbReference type="SUPFAM" id="SSF49562">
    <property type="entry name" value="C2 domain (Calcium/lipid-binding domain, CaLB)"/>
    <property type="match status" value="1"/>
</dbReference>
<dbReference type="GO" id="GO:0016477">
    <property type="term" value="P:cell migration"/>
    <property type="evidence" value="ECO:0007669"/>
    <property type="project" value="TreeGrafter"/>
</dbReference>
<dbReference type="SUPFAM" id="SSF51045">
    <property type="entry name" value="WW domain"/>
    <property type="match status" value="2"/>
</dbReference>
<evidence type="ECO:0000256" key="12">
    <source>
        <dbReference type="ARBA" id="ARBA00023163"/>
    </source>
</evidence>
<evidence type="ECO:0000256" key="7">
    <source>
        <dbReference type="ARBA" id="ARBA00022553"/>
    </source>
</evidence>
<evidence type="ECO:0000259" key="18">
    <source>
        <dbReference type="PROSITE" id="PS50020"/>
    </source>
</evidence>
<gene>
    <name evidence="19" type="ORF">OS493_032668</name>
</gene>
<dbReference type="GO" id="GO:0046621">
    <property type="term" value="P:negative regulation of organ growth"/>
    <property type="evidence" value="ECO:0007669"/>
    <property type="project" value="TreeGrafter"/>
</dbReference>
<feature type="domain" description="C2" evidence="17">
    <location>
        <begin position="629"/>
        <end position="768"/>
    </location>
</feature>
<dbReference type="OrthoDB" id="2020426at2759"/>
<dbReference type="GO" id="GO:0019900">
    <property type="term" value="F:kinase binding"/>
    <property type="evidence" value="ECO:0007669"/>
    <property type="project" value="TreeGrafter"/>
</dbReference>
<comment type="subunit">
    <text evidence="14">Forms a complex with Mer and Ex. Interacts (via domain WW 1) with Ex (via RXPPXY motif). Interacts with Mer, Sav, Hpo and Wts.</text>
</comment>
<feature type="domain" description="WW" evidence="18">
    <location>
        <begin position="56"/>
        <end position="89"/>
    </location>
</feature>
<feature type="region of interest" description="Disordered" evidence="16">
    <location>
        <begin position="501"/>
        <end position="580"/>
    </location>
</feature>
<dbReference type="PROSITE" id="PS50004">
    <property type="entry name" value="C2"/>
    <property type="match status" value="1"/>
</dbReference>
<dbReference type="InterPro" id="IPR051105">
    <property type="entry name" value="WWC/KIBRA_Hippo_Reg"/>
</dbReference>
<dbReference type="Gene3D" id="2.60.40.150">
    <property type="entry name" value="C2 domain"/>
    <property type="match status" value="1"/>
</dbReference>
<evidence type="ECO:0000259" key="17">
    <source>
        <dbReference type="PROSITE" id="PS50004"/>
    </source>
</evidence>
<evidence type="ECO:0000256" key="10">
    <source>
        <dbReference type="ARBA" id="ARBA00023054"/>
    </source>
</evidence>
<dbReference type="Pfam" id="PF00397">
    <property type="entry name" value="WW"/>
    <property type="match status" value="1"/>
</dbReference>
<keyword evidence="10 15" id="KW-0175">Coiled coil</keyword>
<comment type="subcellular location">
    <subcellularLocation>
        <location evidence="1">Apical cell membrane</location>
    </subcellularLocation>
    <subcellularLocation>
        <location evidence="2">Cytoplasm</location>
    </subcellularLocation>
</comment>
<comment type="function">
    <text evidence="13">Regulator of the Hippo/SWH (Sav/Wts/Hpo) signaling pathway, a signaling pathway that plays a pivotal role in organ size control and tumor suppression by restricting proliferation and promoting apoptosis. The core of this pathway is composed of a kinase cascade wherein Hippo (Hpo), in complex with its regulatory protein Salvador (Sav), phosphorylates and activates Warts (Wts) in complex with its regulatory protein Mats, which in turn phosphorylates and inactivates the Yorkie (Yki) oncoprotein. Kibra acts synergistically along with Ex and Mer to regulate the Hippo signaling pathway.</text>
</comment>
<keyword evidence="20" id="KW-1185">Reference proteome</keyword>
<reference evidence="19" key="1">
    <citation type="submission" date="2023-01" db="EMBL/GenBank/DDBJ databases">
        <title>Genome assembly of the deep-sea coral Lophelia pertusa.</title>
        <authorList>
            <person name="Herrera S."/>
            <person name="Cordes E."/>
        </authorList>
    </citation>
    <scope>NUCLEOTIDE SEQUENCE</scope>
    <source>
        <strain evidence="19">USNM1676648</strain>
        <tissue evidence="19">Polyp</tissue>
    </source>
</reference>
<evidence type="ECO:0000256" key="4">
    <source>
        <dbReference type="ARBA" id="ARBA00013712"/>
    </source>
</evidence>
<evidence type="ECO:0000256" key="15">
    <source>
        <dbReference type="SAM" id="Coils"/>
    </source>
</evidence>
<evidence type="ECO:0000256" key="3">
    <source>
        <dbReference type="ARBA" id="ARBA00010585"/>
    </source>
</evidence>
<evidence type="ECO:0000313" key="20">
    <source>
        <dbReference type="Proteomes" id="UP001163046"/>
    </source>
</evidence>
<feature type="region of interest" description="Disordered" evidence="16">
    <location>
        <begin position="1080"/>
        <end position="1104"/>
    </location>
</feature>
<keyword evidence="8" id="KW-0677">Repeat</keyword>
<feature type="region of interest" description="Disordered" evidence="16">
    <location>
        <begin position="860"/>
        <end position="895"/>
    </location>
</feature>
<protein>
    <recommendedName>
        <fullName evidence="4">Protein kibra</fullName>
    </recommendedName>
</protein>
<evidence type="ECO:0000256" key="13">
    <source>
        <dbReference type="ARBA" id="ARBA00024960"/>
    </source>
</evidence>
<feature type="coiled-coil region" evidence="15">
    <location>
        <begin position="349"/>
        <end position="376"/>
    </location>
</feature>
<evidence type="ECO:0000313" key="19">
    <source>
        <dbReference type="EMBL" id="KAJ7323097.1"/>
    </source>
</evidence>
<feature type="coiled-coil region" evidence="15">
    <location>
        <begin position="175"/>
        <end position="209"/>
    </location>
</feature>
<keyword evidence="6" id="KW-0963">Cytoplasm</keyword>
<feature type="region of interest" description="Disordered" evidence="16">
    <location>
        <begin position="142"/>
        <end position="168"/>
    </location>
</feature>
<feature type="compositionally biased region" description="Basic and acidic residues" evidence="16">
    <location>
        <begin position="878"/>
        <end position="888"/>
    </location>
</feature>
<evidence type="ECO:0000256" key="16">
    <source>
        <dbReference type="SAM" id="MobiDB-lite"/>
    </source>
</evidence>
<sequence length="1104" mass="123292">MPKKKTCEVPLPLGWEEARDYDGRVYYIDHNTKRTSWVDPRDRLTKPSTFADCVGNELPFGWEELNDKVLGRYFIDHNTGAQQAEDPRIQWRKKRETMLYDYLAVAQSDLLAKQNMLDVKKQRLNVAQEEVQFWTSELEKMQRRHEGQTKHVKQGSLSSSSSNSTVSSIASKYDVNQLKKEISQAKSRVEELKTEMDAVSGEVQAQEEGYEKLKKVDRKLSSHRGCKKEDVQEQEKSDLIQALLRLKDKLSLPDSSNEIRDDTTGVGTSIGSQTDLGSDLTIEQLPRRDKQELKAEYKEALKNETKLQSAITRLDEKITQVMTDDNNSRPMLLQEKETLLDEIRRLNSLVRSEGEKHKLEVEKDKLAADLDSARELSHRVIADRIQLQAEKSMLVHQLAEQTKMTNLLNMQLRNISGSTPSVSSCSSRGSLSLSGSRGSLSASSRGSLNSLNYPDMNHSGAADAPNLRELHQRVTDMLQGMSRDTACQPIYEVRTTGAATSYTPTSGRANQPSASNSSQVSLSSRDSISSTHSPPISPSTSDRSPTHSPATARVMATEGESTAGLDGTEMDRNSLPQAEGIPVQQRLRLLTADSKSNESINAIPFIPMSPITEGIPALPLRRCEVHLPPAGTRPVTAAPSDESVAADSGVFDASQENLKAVQRGDFDEDGSETSQVKIGLTYDVDREALVVCIDQAKGLKALGNTTQCKAPVFGEQFHIPVPESKLTSKTLQVNILTVTNFQTEVLLGGAQISLADFNIQTPVRFRWYNLLSCAFFQSAAAKYQHGKSSTTAPSMGSLSMDSVCEPKRGNLRPSSWCEGSTFSLESATGFERMPCRSVSQEVLNQGVEGLPIRKRIAGRPVERAQSQGDSVISGGSLQDRDSDFDRSPVARPRPPMVKTKYTRKFSDPQPLGLFPVHGEYDEFPIMPLSRLFFDINLNRSNSDCTTRKTEGSPFVRMSVERTSMRRKKRPMSWQGIQQYQQLIPHLEEGHDRTAMDLEFHLEASRAKQLQVNDEIRRLSQLKKRIEEAIDGGSTEIPKWLEESDEFQTLLRDVEGFKSLNIHGHRGRSPYSRRSHKALRERLNPLPPKQVKSPVNPSVSETHWV</sequence>
<dbReference type="InterPro" id="IPR036020">
    <property type="entry name" value="WW_dom_sf"/>
</dbReference>
<dbReference type="InterPro" id="IPR057747">
    <property type="entry name" value="WWC1_hairpin"/>
</dbReference>
<evidence type="ECO:0000256" key="8">
    <source>
        <dbReference type="ARBA" id="ARBA00022737"/>
    </source>
</evidence>
<evidence type="ECO:0000256" key="1">
    <source>
        <dbReference type="ARBA" id="ARBA00004221"/>
    </source>
</evidence>
<feature type="compositionally biased region" description="Low complexity" evidence="16">
    <location>
        <begin position="512"/>
        <end position="541"/>
    </location>
</feature>
<dbReference type="PROSITE" id="PS50020">
    <property type="entry name" value="WW_DOMAIN_2"/>
    <property type="match status" value="2"/>
</dbReference>
<dbReference type="Pfam" id="PF00168">
    <property type="entry name" value="C2"/>
    <property type="match status" value="1"/>
</dbReference>
<dbReference type="GO" id="GO:0016324">
    <property type="term" value="C:apical plasma membrane"/>
    <property type="evidence" value="ECO:0007669"/>
    <property type="project" value="UniProtKB-SubCell"/>
</dbReference>
<dbReference type="Proteomes" id="UP001163046">
    <property type="component" value="Unassembled WGS sequence"/>
</dbReference>
<dbReference type="PROSITE" id="PS01159">
    <property type="entry name" value="WW_DOMAIN_1"/>
    <property type="match status" value="1"/>
</dbReference>
<feature type="compositionally biased region" description="Polar residues" evidence="16">
    <location>
        <begin position="501"/>
        <end position="511"/>
    </location>
</feature>
<keyword evidence="7" id="KW-0597">Phosphoprotein</keyword>
<feature type="compositionally biased region" description="Low complexity" evidence="16">
    <location>
        <begin position="418"/>
        <end position="451"/>
    </location>
</feature>
<keyword evidence="9" id="KW-0805">Transcription regulation</keyword>
<feature type="region of interest" description="Disordered" evidence="16">
    <location>
        <begin position="255"/>
        <end position="278"/>
    </location>
</feature>
<proteinExistence type="inferred from homology"/>
<dbReference type="SMART" id="SM00456">
    <property type="entry name" value="WW"/>
    <property type="match status" value="2"/>
</dbReference>
<dbReference type="GO" id="GO:0005737">
    <property type="term" value="C:cytoplasm"/>
    <property type="evidence" value="ECO:0007669"/>
    <property type="project" value="UniProtKB-SubCell"/>
</dbReference>
<feature type="compositionally biased region" description="Polar residues" evidence="16">
    <location>
        <begin position="1092"/>
        <end position="1104"/>
    </location>
</feature>
<comment type="caution">
    <text evidence="19">The sequence shown here is derived from an EMBL/GenBank/DDBJ whole genome shotgun (WGS) entry which is preliminary data.</text>
</comment>
<comment type="similarity">
    <text evidence="3">Belongs to the WWC family. KIBRA subfamily.</text>
</comment>
<name>A0A9W9Y898_9CNID</name>
<evidence type="ECO:0000256" key="9">
    <source>
        <dbReference type="ARBA" id="ARBA00023015"/>
    </source>
</evidence>
<feature type="region of interest" description="Disordered" evidence="16">
    <location>
        <begin position="418"/>
        <end position="463"/>
    </location>
</feature>
<dbReference type="GO" id="GO:0060090">
    <property type="term" value="F:molecular adaptor activity"/>
    <property type="evidence" value="ECO:0007669"/>
    <property type="project" value="TreeGrafter"/>
</dbReference>
<keyword evidence="5" id="KW-1003">Cell membrane</keyword>
<dbReference type="Gene3D" id="2.20.70.10">
    <property type="match status" value="2"/>
</dbReference>
<dbReference type="PANTHER" id="PTHR14791:SF29">
    <property type="entry name" value="PROTEIN KIBRA"/>
    <property type="match status" value="1"/>
</dbReference>
<feature type="domain" description="WW" evidence="18">
    <location>
        <begin position="9"/>
        <end position="42"/>
    </location>
</feature>
<feature type="compositionally biased region" description="Polar residues" evidence="16">
    <location>
        <begin position="864"/>
        <end position="876"/>
    </location>
</feature>
<organism evidence="19 20">
    <name type="scientific">Desmophyllum pertusum</name>
    <dbReference type="NCBI Taxonomy" id="174260"/>
    <lineage>
        <taxon>Eukaryota</taxon>
        <taxon>Metazoa</taxon>
        <taxon>Cnidaria</taxon>
        <taxon>Anthozoa</taxon>
        <taxon>Hexacorallia</taxon>
        <taxon>Scleractinia</taxon>
        <taxon>Caryophylliina</taxon>
        <taxon>Caryophylliidae</taxon>
        <taxon>Desmophyllum</taxon>
    </lineage>
</organism>
<evidence type="ECO:0000256" key="5">
    <source>
        <dbReference type="ARBA" id="ARBA00022475"/>
    </source>
</evidence>
<evidence type="ECO:0000256" key="6">
    <source>
        <dbReference type="ARBA" id="ARBA00022490"/>
    </source>
</evidence>
<feature type="compositionally biased region" description="Low complexity" evidence="16">
    <location>
        <begin position="156"/>
        <end position="168"/>
    </location>
</feature>
<dbReference type="GO" id="GO:0035330">
    <property type="term" value="P:regulation of hippo signaling"/>
    <property type="evidence" value="ECO:0007669"/>
    <property type="project" value="TreeGrafter"/>
</dbReference>
<keyword evidence="12" id="KW-0804">Transcription</keyword>
<keyword evidence="11" id="KW-0472">Membrane</keyword>
<dbReference type="PANTHER" id="PTHR14791">
    <property type="entry name" value="BOMB/KIRA PROTEINS"/>
    <property type="match status" value="1"/>
</dbReference>
<evidence type="ECO:0000256" key="14">
    <source>
        <dbReference type="ARBA" id="ARBA00025969"/>
    </source>
</evidence>
<evidence type="ECO:0000256" key="11">
    <source>
        <dbReference type="ARBA" id="ARBA00023136"/>
    </source>
</evidence>